<dbReference type="GO" id="GO:0016020">
    <property type="term" value="C:membrane"/>
    <property type="evidence" value="ECO:0007669"/>
    <property type="project" value="TreeGrafter"/>
</dbReference>
<evidence type="ECO:0000313" key="3">
    <source>
        <dbReference type="EMBL" id="KKN69457.1"/>
    </source>
</evidence>
<dbReference type="PROSITE" id="PS00061">
    <property type="entry name" value="ADH_SHORT"/>
    <property type="match status" value="1"/>
</dbReference>
<proteinExistence type="inferred from homology"/>
<dbReference type="PRINTS" id="PR00080">
    <property type="entry name" value="SDRFAMILY"/>
</dbReference>
<dbReference type="PRINTS" id="PR00081">
    <property type="entry name" value="GDHRDH"/>
</dbReference>
<dbReference type="SUPFAM" id="SSF51735">
    <property type="entry name" value="NAD(P)-binding Rossmann-fold domains"/>
    <property type="match status" value="1"/>
</dbReference>
<dbReference type="NCBIfam" id="NF006565">
    <property type="entry name" value="PRK09072.1"/>
    <property type="match status" value="1"/>
</dbReference>
<comment type="similarity">
    <text evidence="1">Belongs to the short-chain dehydrogenases/reductases (SDR) family.</text>
</comment>
<dbReference type="InterPro" id="IPR036291">
    <property type="entry name" value="NAD(P)-bd_dom_sf"/>
</dbReference>
<name>A0A0F9T3M9_9ZZZZ</name>
<dbReference type="Pfam" id="PF00106">
    <property type="entry name" value="adh_short"/>
    <property type="match status" value="1"/>
</dbReference>
<dbReference type="PANTHER" id="PTHR44196:SF1">
    <property type="entry name" value="DEHYDROGENASE_REDUCTASE SDR FAMILY MEMBER 7B"/>
    <property type="match status" value="1"/>
</dbReference>
<sequence length="262" mass="28431">MFTNKTIVLTGANGGIGSEVAKQLSSQGAMLVLVGLNEVGLHQLNQQLGGQHHSIQADITSFDGRQSIVSFCQQLKYGIDIVINNAGIGQFSLFEDMDENQISAIININLSSTILLTQSLLPLLLTRPHAQIVNIGSILGSIGYPGSTVYCASKFGLRGFTEALHRELMDTSISVRFFAPRATNTAINTDKVVAMNNELGTKMDSAERVAIELTSFLKTDDFSKYLGWPEKIFILINSLLPSLVDSSLIKKLPIIKRYLAGA</sequence>
<accession>A0A0F9T3M9</accession>
<evidence type="ECO:0000256" key="2">
    <source>
        <dbReference type="ARBA" id="ARBA00023002"/>
    </source>
</evidence>
<evidence type="ECO:0000256" key="1">
    <source>
        <dbReference type="ARBA" id="ARBA00006484"/>
    </source>
</evidence>
<keyword evidence="2" id="KW-0560">Oxidoreductase</keyword>
<dbReference type="PANTHER" id="PTHR44196">
    <property type="entry name" value="DEHYDROGENASE/REDUCTASE SDR FAMILY MEMBER 7B"/>
    <property type="match status" value="1"/>
</dbReference>
<dbReference type="AlphaFoldDB" id="A0A0F9T3M9"/>
<protein>
    <recommendedName>
        <fullName evidence="4">Short chain dehydrogenase</fullName>
    </recommendedName>
</protein>
<dbReference type="InterPro" id="IPR002347">
    <property type="entry name" value="SDR_fam"/>
</dbReference>
<dbReference type="InterPro" id="IPR020904">
    <property type="entry name" value="Sc_DH/Rdtase_CS"/>
</dbReference>
<dbReference type="Gene3D" id="3.40.50.720">
    <property type="entry name" value="NAD(P)-binding Rossmann-like Domain"/>
    <property type="match status" value="1"/>
</dbReference>
<comment type="caution">
    <text evidence="3">The sequence shown here is derived from an EMBL/GenBank/DDBJ whole genome shotgun (WGS) entry which is preliminary data.</text>
</comment>
<organism evidence="3">
    <name type="scientific">marine sediment metagenome</name>
    <dbReference type="NCBI Taxonomy" id="412755"/>
    <lineage>
        <taxon>unclassified sequences</taxon>
        <taxon>metagenomes</taxon>
        <taxon>ecological metagenomes</taxon>
    </lineage>
</organism>
<reference evidence="3" key="1">
    <citation type="journal article" date="2015" name="Nature">
        <title>Complex archaea that bridge the gap between prokaryotes and eukaryotes.</title>
        <authorList>
            <person name="Spang A."/>
            <person name="Saw J.H."/>
            <person name="Jorgensen S.L."/>
            <person name="Zaremba-Niedzwiedzka K."/>
            <person name="Martijn J."/>
            <person name="Lind A.E."/>
            <person name="van Eijk R."/>
            <person name="Schleper C."/>
            <person name="Guy L."/>
            <person name="Ettema T.J."/>
        </authorList>
    </citation>
    <scope>NUCLEOTIDE SEQUENCE</scope>
</reference>
<gene>
    <name evidence="3" type="ORF">LCGC14_0440940</name>
</gene>
<evidence type="ECO:0008006" key="4">
    <source>
        <dbReference type="Google" id="ProtNLM"/>
    </source>
</evidence>
<dbReference type="GO" id="GO:0016491">
    <property type="term" value="F:oxidoreductase activity"/>
    <property type="evidence" value="ECO:0007669"/>
    <property type="project" value="UniProtKB-KW"/>
</dbReference>
<dbReference type="EMBL" id="LAZR01000426">
    <property type="protein sequence ID" value="KKN69457.1"/>
    <property type="molecule type" value="Genomic_DNA"/>
</dbReference>